<dbReference type="InterPro" id="IPR002491">
    <property type="entry name" value="ABC_transptr_periplasmic_BD"/>
</dbReference>
<dbReference type="Pfam" id="PF01497">
    <property type="entry name" value="Peripla_BP_2"/>
    <property type="match status" value="1"/>
</dbReference>
<gene>
    <name evidence="7" type="ORF">ERX29_01910</name>
</gene>
<organism evidence="7 8">
    <name type="scientific">Macrococcus lamae</name>
    <dbReference type="NCBI Taxonomy" id="198484"/>
    <lineage>
        <taxon>Bacteria</taxon>
        <taxon>Bacillati</taxon>
        <taxon>Bacillota</taxon>
        <taxon>Bacilli</taxon>
        <taxon>Bacillales</taxon>
        <taxon>Staphylococcaceae</taxon>
        <taxon>Macrococcus</taxon>
    </lineage>
</organism>
<feature type="chain" id="PRO_5039188148" evidence="5">
    <location>
        <begin position="23"/>
        <end position="310"/>
    </location>
</feature>
<evidence type="ECO:0000259" key="6">
    <source>
        <dbReference type="PROSITE" id="PS50983"/>
    </source>
</evidence>
<accession>A0A4R6BWV6</accession>
<dbReference type="Gene3D" id="3.40.50.1980">
    <property type="entry name" value="Nitrogenase molybdenum iron protein domain"/>
    <property type="match status" value="2"/>
</dbReference>
<evidence type="ECO:0000313" key="7">
    <source>
        <dbReference type="EMBL" id="TDM12782.1"/>
    </source>
</evidence>
<feature type="signal peptide" evidence="5">
    <location>
        <begin position="1"/>
        <end position="22"/>
    </location>
</feature>
<dbReference type="GO" id="GO:0030288">
    <property type="term" value="C:outer membrane-bounded periplasmic space"/>
    <property type="evidence" value="ECO:0007669"/>
    <property type="project" value="TreeGrafter"/>
</dbReference>
<protein>
    <submittedName>
        <fullName evidence="7">Iron-hydroxamate ABC transporter substrate-binding protein</fullName>
    </submittedName>
</protein>
<keyword evidence="3" id="KW-0813">Transport</keyword>
<dbReference type="SUPFAM" id="SSF53807">
    <property type="entry name" value="Helical backbone' metal receptor"/>
    <property type="match status" value="1"/>
</dbReference>
<dbReference type="GO" id="GO:1901678">
    <property type="term" value="P:iron coordination entity transport"/>
    <property type="evidence" value="ECO:0007669"/>
    <property type="project" value="UniProtKB-ARBA"/>
</dbReference>
<evidence type="ECO:0000256" key="4">
    <source>
        <dbReference type="ARBA" id="ARBA00022729"/>
    </source>
</evidence>
<dbReference type="PANTHER" id="PTHR30532">
    <property type="entry name" value="IRON III DICITRATE-BINDING PERIPLASMIC PROTEIN"/>
    <property type="match status" value="1"/>
</dbReference>
<reference evidence="7 8" key="1">
    <citation type="submission" date="2019-01" db="EMBL/GenBank/DDBJ databases">
        <title>Draft genome sequences of the type strains of six Macrococcus species.</title>
        <authorList>
            <person name="Mazhar S."/>
            <person name="Altermann E."/>
            <person name="Hill C."/>
            <person name="Mcauliffe O."/>
        </authorList>
    </citation>
    <scope>NUCLEOTIDE SEQUENCE [LARGE SCALE GENOMIC DNA]</scope>
    <source>
        <strain evidence="7 8">CCM4815</strain>
    </source>
</reference>
<evidence type="ECO:0000256" key="1">
    <source>
        <dbReference type="ARBA" id="ARBA00004196"/>
    </source>
</evidence>
<proteinExistence type="inferred from homology"/>
<keyword evidence="4 5" id="KW-0732">Signal</keyword>
<evidence type="ECO:0000256" key="2">
    <source>
        <dbReference type="ARBA" id="ARBA00008814"/>
    </source>
</evidence>
<dbReference type="CDD" id="cd01138">
    <property type="entry name" value="FeuA"/>
    <property type="match status" value="1"/>
</dbReference>
<dbReference type="PANTHER" id="PTHR30532:SF26">
    <property type="entry name" value="IRON(3+)-HYDROXAMATE-BINDING PROTEIN FHUD"/>
    <property type="match status" value="1"/>
</dbReference>
<dbReference type="OrthoDB" id="2241086at2"/>
<dbReference type="AlphaFoldDB" id="A0A4R6BWV6"/>
<comment type="similarity">
    <text evidence="2">Belongs to the bacterial solute-binding protein 8 family.</text>
</comment>
<feature type="domain" description="Fe/B12 periplasmic-binding" evidence="6">
    <location>
        <begin position="56"/>
        <end position="309"/>
    </location>
</feature>
<dbReference type="EMBL" id="SCWB01000002">
    <property type="protein sequence ID" value="TDM12782.1"/>
    <property type="molecule type" value="Genomic_DNA"/>
</dbReference>
<sequence>MKKWFVLLIACLLMLAACGNTSSEKKAEDTKSSESSKVNYKLDNGKTIKIPENPKRVVLMSASYTGNLLELGVKPVGVDAYAFQSDILKPKLKGVTQLGAGDVEKIVELKPDLIISFDTDKNNSKYAKIAPTIPISYAKHGYLDIHEELGQIVGKEKEAKAFVDQWKEKTAEDGKEIKEKIGADKTVSIYQVFQKKIYVYGDNWGRGSEIIYQAFGLKMPEAVTKDVKPTGWKEISAEQIGKYSGDILLISSDTGKISNSIVESNVWKNLDAVKNDRVIQYDSEDFWFNDPISLEHQREVLKKELMKIEK</sequence>
<dbReference type="PROSITE" id="PS50983">
    <property type="entry name" value="FE_B12_PBP"/>
    <property type="match status" value="1"/>
</dbReference>
<keyword evidence="8" id="KW-1185">Reference proteome</keyword>
<dbReference type="RefSeq" id="WP_133442997.1">
    <property type="nucleotide sequence ID" value="NZ_SCWB01000002.1"/>
</dbReference>
<comment type="caution">
    <text evidence="7">The sequence shown here is derived from an EMBL/GenBank/DDBJ whole genome shotgun (WGS) entry which is preliminary data.</text>
</comment>
<evidence type="ECO:0000256" key="3">
    <source>
        <dbReference type="ARBA" id="ARBA00022448"/>
    </source>
</evidence>
<name>A0A4R6BWV6_9STAP</name>
<evidence type="ECO:0000313" key="8">
    <source>
        <dbReference type="Proteomes" id="UP000294802"/>
    </source>
</evidence>
<evidence type="ECO:0000256" key="5">
    <source>
        <dbReference type="SAM" id="SignalP"/>
    </source>
</evidence>
<dbReference type="PROSITE" id="PS51257">
    <property type="entry name" value="PROKAR_LIPOPROTEIN"/>
    <property type="match status" value="1"/>
</dbReference>
<comment type="subcellular location">
    <subcellularLocation>
        <location evidence="1">Cell envelope</location>
    </subcellularLocation>
</comment>
<dbReference type="Proteomes" id="UP000294802">
    <property type="component" value="Unassembled WGS sequence"/>
</dbReference>
<dbReference type="InterPro" id="IPR051313">
    <property type="entry name" value="Bact_iron-sidero_bind"/>
</dbReference>